<dbReference type="CDD" id="cd14798">
    <property type="entry name" value="RX-CC_like"/>
    <property type="match status" value="1"/>
</dbReference>
<dbReference type="InterPro" id="IPR041118">
    <property type="entry name" value="Rx_N"/>
</dbReference>
<accession>A0AAE2CM51</accession>
<protein>
    <recommendedName>
        <fullName evidence="7">Disease resistance N-terminal domain-containing protein</fullName>
    </recommendedName>
</protein>
<keyword evidence="5" id="KW-0611">Plant defense</keyword>
<comment type="similarity">
    <text evidence="1">Belongs to the disease resistance NB-LRR family.</text>
</comment>
<evidence type="ECO:0000256" key="4">
    <source>
        <dbReference type="ARBA" id="ARBA00022741"/>
    </source>
</evidence>
<organism evidence="8 9">
    <name type="scientific">Sesamum alatum</name>
    <dbReference type="NCBI Taxonomy" id="300844"/>
    <lineage>
        <taxon>Eukaryota</taxon>
        <taxon>Viridiplantae</taxon>
        <taxon>Streptophyta</taxon>
        <taxon>Embryophyta</taxon>
        <taxon>Tracheophyta</taxon>
        <taxon>Spermatophyta</taxon>
        <taxon>Magnoliopsida</taxon>
        <taxon>eudicotyledons</taxon>
        <taxon>Gunneridae</taxon>
        <taxon>Pentapetalae</taxon>
        <taxon>asterids</taxon>
        <taxon>lamiids</taxon>
        <taxon>Lamiales</taxon>
        <taxon>Pedaliaceae</taxon>
        <taxon>Sesamum</taxon>
    </lineage>
</organism>
<dbReference type="PANTHER" id="PTHR19338:SF37">
    <property type="entry name" value="DISEASE RESISTANCE PROTEIN RGA4"/>
    <property type="match status" value="1"/>
</dbReference>
<dbReference type="GO" id="GO:0006952">
    <property type="term" value="P:defense response"/>
    <property type="evidence" value="ECO:0007669"/>
    <property type="project" value="UniProtKB-KW"/>
</dbReference>
<keyword evidence="3" id="KW-0677">Repeat</keyword>
<evidence type="ECO:0000256" key="5">
    <source>
        <dbReference type="ARBA" id="ARBA00022821"/>
    </source>
</evidence>
<evidence type="ECO:0000256" key="2">
    <source>
        <dbReference type="ARBA" id="ARBA00022614"/>
    </source>
</evidence>
<evidence type="ECO:0000313" key="9">
    <source>
        <dbReference type="Proteomes" id="UP001293254"/>
    </source>
</evidence>
<evidence type="ECO:0000256" key="1">
    <source>
        <dbReference type="ARBA" id="ARBA00008894"/>
    </source>
</evidence>
<evidence type="ECO:0000256" key="3">
    <source>
        <dbReference type="ARBA" id="ARBA00022737"/>
    </source>
</evidence>
<evidence type="ECO:0000259" key="7">
    <source>
        <dbReference type="Pfam" id="PF18052"/>
    </source>
</evidence>
<keyword evidence="2" id="KW-0433">Leucine-rich repeat</keyword>
<name>A0AAE2CM51_9LAMI</name>
<dbReference type="GO" id="GO:0005524">
    <property type="term" value="F:ATP binding"/>
    <property type="evidence" value="ECO:0007669"/>
    <property type="project" value="UniProtKB-KW"/>
</dbReference>
<comment type="caution">
    <text evidence="8">The sequence shown here is derived from an EMBL/GenBank/DDBJ whole genome shotgun (WGS) entry which is preliminary data.</text>
</comment>
<reference evidence="8" key="1">
    <citation type="submission" date="2020-06" db="EMBL/GenBank/DDBJ databases">
        <authorList>
            <person name="Li T."/>
            <person name="Hu X."/>
            <person name="Zhang T."/>
            <person name="Song X."/>
            <person name="Zhang H."/>
            <person name="Dai N."/>
            <person name="Sheng W."/>
            <person name="Hou X."/>
            <person name="Wei L."/>
        </authorList>
    </citation>
    <scope>NUCLEOTIDE SEQUENCE</scope>
    <source>
        <strain evidence="8">3651</strain>
        <tissue evidence="8">Leaf</tissue>
    </source>
</reference>
<dbReference type="InterPro" id="IPR038005">
    <property type="entry name" value="RX-like_CC"/>
</dbReference>
<keyword evidence="6" id="KW-0067">ATP-binding</keyword>
<proteinExistence type="inferred from homology"/>
<dbReference type="Proteomes" id="UP001293254">
    <property type="component" value="Unassembled WGS sequence"/>
</dbReference>
<dbReference type="Pfam" id="PF18052">
    <property type="entry name" value="Rx_N"/>
    <property type="match status" value="1"/>
</dbReference>
<evidence type="ECO:0000256" key="6">
    <source>
        <dbReference type="ARBA" id="ARBA00022840"/>
    </source>
</evidence>
<feature type="domain" description="Disease resistance N-terminal" evidence="7">
    <location>
        <begin position="5"/>
        <end position="91"/>
    </location>
</feature>
<dbReference type="Gene3D" id="1.20.5.4130">
    <property type="match status" value="1"/>
</dbReference>
<reference evidence="8" key="2">
    <citation type="journal article" date="2024" name="Plant">
        <title>Genomic evolution and insights into agronomic trait innovations of Sesamum species.</title>
        <authorList>
            <person name="Miao H."/>
            <person name="Wang L."/>
            <person name="Qu L."/>
            <person name="Liu H."/>
            <person name="Sun Y."/>
            <person name="Le M."/>
            <person name="Wang Q."/>
            <person name="Wei S."/>
            <person name="Zheng Y."/>
            <person name="Lin W."/>
            <person name="Duan Y."/>
            <person name="Cao H."/>
            <person name="Xiong S."/>
            <person name="Wang X."/>
            <person name="Wei L."/>
            <person name="Li C."/>
            <person name="Ma Q."/>
            <person name="Ju M."/>
            <person name="Zhao R."/>
            <person name="Li G."/>
            <person name="Mu C."/>
            <person name="Tian Q."/>
            <person name="Mei H."/>
            <person name="Zhang T."/>
            <person name="Gao T."/>
            <person name="Zhang H."/>
        </authorList>
    </citation>
    <scope>NUCLEOTIDE SEQUENCE</scope>
    <source>
        <strain evidence="8">3651</strain>
    </source>
</reference>
<gene>
    <name evidence="8" type="ORF">Salat_1495100</name>
</gene>
<keyword evidence="9" id="KW-1185">Reference proteome</keyword>
<dbReference type="EMBL" id="JACGWO010000005">
    <property type="protein sequence ID" value="KAK4427262.1"/>
    <property type="molecule type" value="Genomic_DNA"/>
</dbReference>
<keyword evidence="4" id="KW-0547">Nucleotide-binding</keyword>
<evidence type="ECO:0000313" key="8">
    <source>
        <dbReference type="EMBL" id="KAK4427262.1"/>
    </source>
</evidence>
<sequence>MADTIVSVALERLADVVQEKIREEVNLVRGVEKQVGYLSSKLNTIRNVLEDAERRRYKEKTIQNWLNKLEDVSYDIHDVLNEWNFAALKLRIEGSDHEDVHFPRMKLCPFIPSSCLCFNKIATRRDIAKKVKGLKERLSVILNEKDEFNFIVNQLVDAQESTRVRSTSLVDVSDIYGCHGRRPDQDILVSRLRLEVAGQQLQKGPQDELMKMPRRT</sequence>
<dbReference type="PANTHER" id="PTHR19338">
    <property type="entry name" value="TRANSLOCASE OF INNER MITOCHONDRIAL MEMBRANE 13 HOMOLOG"/>
    <property type="match status" value="1"/>
</dbReference>
<dbReference type="AlphaFoldDB" id="A0AAE2CM51"/>